<evidence type="ECO:0000259" key="3">
    <source>
        <dbReference type="PROSITE" id="PS51485"/>
    </source>
</evidence>
<organism evidence="4 5">
    <name type="scientific">Eragrostis curvula</name>
    <name type="common">weeping love grass</name>
    <dbReference type="NCBI Taxonomy" id="38414"/>
    <lineage>
        <taxon>Eukaryota</taxon>
        <taxon>Viridiplantae</taxon>
        <taxon>Streptophyta</taxon>
        <taxon>Embryophyta</taxon>
        <taxon>Tracheophyta</taxon>
        <taxon>Spermatophyta</taxon>
        <taxon>Magnoliopsida</taxon>
        <taxon>Liliopsida</taxon>
        <taxon>Poales</taxon>
        <taxon>Poaceae</taxon>
        <taxon>PACMAD clade</taxon>
        <taxon>Chloridoideae</taxon>
        <taxon>Eragrostideae</taxon>
        <taxon>Eragrostidinae</taxon>
        <taxon>Eragrostis</taxon>
    </lineage>
</organism>
<dbReference type="OrthoDB" id="2015640at2759"/>
<evidence type="ECO:0000256" key="1">
    <source>
        <dbReference type="SAM" id="MobiDB-lite"/>
    </source>
</evidence>
<sequence>MASPLGEITLSLLLMLLTASVCAGREFIVASGRNGWTWTVPDKPLQDFLINDTLVFSYDKNVDAVLRVRDSQYTACNTTDPLIRLNGGKSRLVLESLGYYYFISADALRCQVGERLIVFVNPAPKNTPSAHPPPPPKPLSTTPSSSSAVDLRAGVVACLIGASAATSMAARAFARLDLLLGMKTGRENPVPSGSRSRFSPDRFRISRINT</sequence>
<protein>
    <recommendedName>
        <fullName evidence="3">Phytocyanin domain-containing protein</fullName>
    </recommendedName>
</protein>
<dbReference type="EMBL" id="RWGY01000026">
    <property type="protein sequence ID" value="TVU22774.1"/>
    <property type="molecule type" value="Genomic_DNA"/>
</dbReference>
<keyword evidence="2" id="KW-0732">Signal</keyword>
<dbReference type="AlphaFoldDB" id="A0A5J9UH64"/>
<comment type="caution">
    <text evidence="4">The sequence shown here is derived from an EMBL/GenBank/DDBJ whole genome shotgun (WGS) entry which is preliminary data.</text>
</comment>
<dbReference type="Proteomes" id="UP000324897">
    <property type="component" value="Unassembled WGS sequence"/>
</dbReference>
<dbReference type="Pfam" id="PF02298">
    <property type="entry name" value="Cu_bind_like"/>
    <property type="match status" value="1"/>
</dbReference>
<dbReference type="PANTHER" id="PTHR33021:SF185">
    <property type="entry name" value="EARLY NODULIN-LIKE PROTEIN 3-RELATED"/>
    <property type="match status" value="1"/>
</dbReference>
<feature type="non-terminal residue" evidence="4">
    <location>
        <position position="210"/>
    </location>
</feature>
<feature type="chain" id="PRO_5023945768" description="Phytocyanin domain-containing protein" evidence="2">
    <location>
        <begin position="24"/>
        <end position="210"/>
    </location>
</feature>
<name>A0A5J9UH64_9POAL</name>
<proteinExistence type="predicted"/>
<feature type="non-terminal residue" evidence="4">
    <location>
        <position position="1"/>
    </location>
</feature>
<dbReference type="InterPro" id="IPR008972">
    <property type="entry name" value="Cupredoxin"/>
</dbReference>
<keyword evidence="5" id="KW-1185">Reference proteome</keyword>
<dbReference type="GO" id="GO:0005886">
    <property type="term" value="C:plasma membrane"/>
    <property type="evidence" value="ECO:0007669"/>
    <property type="project" value="TreeGrafter"/>
</dbReference>
<dbReference type="GO" id="GO:0009055">
    <property type="term" value="F:electron transfer activity"/>
    <property type="evidence" value="ECO:0007669"/>
    <property type="project" value="InterPro"/>
</dbReference>
<reference evidence="4 5" key="1">
    <citation type="journal article" date="2019" name="Sci. Rep.">
        <title>A high-quality genome of Eragrostis curvula grass provides insights into Poaceae evolution and supports new strategies to enhance forage quality.</title>
        <authorList>
            <person name="Carballo J."/>
            <person name="Santos B.A.C.M."/>
            <person name="Zappacosta D."/>
            <person name="Garbus I."/>
            <person name="Selva J.P."/>
            <person name="Gallo C.A."/>
            <person name="Diaz A."/>
            <person name="Albertini E."/>
            <person name="Caccamo M."/>
            <person name="Echenique V."/>
        </authorList>
    </citation>
    <scope>NUCLEOTIDE SEQUENCE [LARGE SCALE GENOMIC DNA]</scope>
    <source>
        <strain evidence="5">cv. Victoria</strain>
        <tissue evidence="4">Leaf</tissue>
    </source>
</reference>
<feature type="domain" description="Phytocyanin" evidence="3">
    <location>
        <begin position="25"/>
        <end position="122"/>
    </location>
</feature>
<evidence type="ECO:0000256" key="2">
    <source>
        <dbReference type="SAM" id="SignalP"/>
    </source>
</evidence>
<gene>
    <name evidence="4" type="ORF">EJB05_32492</name>
</gene>
<dbReference type="SUPFAM" id="SSF49503">
    <property type="entry name" value="Cupredoxins"/>
    <property type="match status" value="1"/>
</dbReference>
<dbReference type="Gene3D" id="2.60.40.420">
    <property type="entry name" value="Cupredoxins - blue copper proteins"/>
    <property type="match status" value="1"/>
</dbReference>
<accession>A0A5J9UH64</accession>
<dbReference type="PROSITE" id="PS51485">
    <property type="entry name" value="PHYTOCYANIN"/>
    <property type="match status" value="1"/>
</dbReference>
<dbReference type="PANTHER" id="PTHR33021">
    <property type="entry name" value="BLUE COPPER PROTEIN"/>
    <property type="match status" value="1"/>
</dbReference>
<dbReference type="InterPro" id="IPR039391">
    <property type="entry name" value="Phytocyanin-like"/>
</dbReference>
<evidence type="ECO:0000313" key="5">
    <source>
        <dbReference type="Proteomes" id="UP000324897"/>
    </source>
</evidence>
<dbReference type="InterPro" id="IPR003245">
    <property type="entry name" value="Phytocyanin_dom"/>
</dbReference>
<evidence type="ECO:0000313" key="4">
    <source>
        <dbReference type="EMBL" id="TVU22774.1"/>
    </source>
</evidence>
<feature type="region of interest" description="Disordered" evidence="1">
    <location>
        <begin position="185"/>
        <end position="210"/>
    </location>
</feature>
<feature type="region of interest" description="Disordered" evidence="1">
    <location>
        <begin position="126"/>
        <end position="145"/>
    </location>
</feature>
<feature type="signal peptide" evidence="2">
    <location>
        <begin position="1"/>
        <end position="23"/>
    </location>
</feature>
<dbReference type="Gramene" id="TVU22774">
    <property type="protein sequence ID" value="TVU22774"/>
    <property type="gene ID" value="EJB05_32492"/>
</dbReference>